<dbReference type="EMBL" id="NIGF01000007">
    <property type="protein sequence ID" value="PQV64082.1"/>
    <property type="molecule type" value="Genomic_DNA"/>
</dbReference>
<evidence type="ECO:0008006" key="5">
    <source>
        <dbReference type="Google" id="ProtNLM"/>
    </source>
</evidence>
<organism evidence="3 4">
    <name type="scientific">Abditibacterium utsteinense</name>
    <dbReference type="NCBI Taxonomy" id="1960156"/>
    <lineage>
        <taxon>Bacteria</taxon>
        <taxon>Pseudomonadati</taxon>
        <taxon>Abditibacteriota</taxon>
        <taxon>Abditibacteriia</taxon>
        <taxon>Abditibacteriales</taxon>
        <taxon>Abditibacteriaceae</taxon>
        <taxon>Abditibacterium</taxon>
    </lineage>
</organism>
<evidence type="ECO:0000313" key="4">
    <source>
        <dbReference type="Proteomes" id="UP000237684"/>
    </source>
</evidence>
<comment type="caution">
    <text evidence="3">The sequence shown here is derived from an EMBL/GenBank/DDBJ whole genome shotgun (WGS) entry which is preliminary data.</text>
</comment>
<evidence type="ECO:0000313" key="3">
    <source>
        <dbReference type="EMBL" id="PQV64082.1"/>
    </source>
</evidence>
<sequence length="198" mass="22183">MKSTKNRGILLGLGLLGATTFVGLATPAQARPGNKDVKEARKDVRKARKEVRKADSPEERRDAREDLRGEKRDLREERRENHNRPGYNRPTYNRPGYNRPGYNRPTYNRPGYNRPTYNRSGYQNGYNNSQTGRTVQGIVLNDLSGNDFTLRTNNGQTVRVLVPSGEPGSVSRGDTVRATGSYNGGTFVARSATVLRNR</sequence>
<dbReference type="Proteomes" id="UP000237684">
    <property type="component" value="Unassembled WGS sequence"/>
</dbReference>
<name>A0A2S8STF2_9BACT</name>
<evidence type="ECO:0000256" key="2">
    <source>
        <dbReference type="SAM" id="SignalP"/>
    </source>
</evidence>
<feature type="chain" id="PRO_5015543790" description="DUF5666 domain-containing protein" evidence="2">
    <location>
        <begin position="31"/>
        <end position="198"/>
    </location>
</feature>
<feature type="signal peptide" evidence="2">
    <location>
        <begin position="1"/>
        <end position="30"/>
    </location>
</feature>
<protein>
    <recommendedName>
        <fullName evidence="5">DUF5666 domain-containing protein</fullName>
    </recommendedName>
</protein>
<dbReference type="RefSeq" id="WP_105483551.1">
    <property type="nucleotide sequence ID" value="NZ_NIGF01000007.1"/>
</dbReference>
<dbReference type="AlphaFoldDB" id="A0A2S8STF2"/>
<feature type="region of interest" description="Disordered" evidence="1">
    <location>
        <begin position="24"/>
        <end position="114"/>
    </location>
</feature>
<keyword evidence="4" id="KW-1185">Reference proteome</keyword>
<gene>
    <name evidence="3" type="ORF">B1R32_107107</name>
</gene>
<feature type="compositionally biased region" description="Basic and acidic residues" evidence="1">
    <location>
        <begin position="33"/>
        <end position="42"/>
    </location>
</feature>
<evidence type="ECO:0000256" key="1">
    <source>
        <dbReference type="SAM" id="MobiDB-lite"/>
    </source>
</evidence>
<keyword evidence="2" id="KW-0732">Signal</keyword>
<dbReference type="InParanoid" id="A0A2S8STF2"/>
<accession>A0A2S8STF2</accession>
<feature type="compositionally biased region" description="Basic and acidic residues" evidence="1">
    <location>
        <begin position="52"/>
        <end position="83"/>
    </location>
</feature>
<reference evidence="3 4" key="1">
    <citation type="journal article" date="2018" name="Syst. Appl. Microbiol.">
        <title>Abditibacterium utsteinense sp. nov., the first cultivated member of candidate phylum FBP, isolated from ice-free Antarctic soil samples.</title>
        <authorList>
            <person name="Tahon G."/>
            <person name="Tytgat B."/>
            <person name="Lebbe L."/>
            <person name="Carlier A."/>
            <person name="Willems A."/>
        </authorList>
    </citation>
    <scope>NUCLEOTIDE SEQUENCE [LARGE SCALE GENOMIC DNA]</scope>
    <source>
        <strain evidence="3 4">LMG 29911</strain>
    </source>
</reference>
<proteinExistence type="predicted"/>